<dbReference type="Proteomes" id="UP000186513">
    <property type="component" value="Unassembled WGS sequence"/>
</dbReference>
<dbReference type="GO" id="GO:0005886">
    <property type="term" value="C:plasma membrane"/>
    <property type="evidence" value="ECO:0007669"/>
    <property type="project" value="UniProtKB-SubCell"/>
</dbReference>
<organism evidence="8 9">
    <name type="scientific">Chitinimonas taiwanensis DSM 18899</name>
    <dbReference type="NCBI Taxonomy" id="1121279"/>
    <lineage>
        <taxon>Bacteria</taxon>
        <taxon>Pseudomonadati</taxon>
        <taxon>Pseudomonadota</taxon>
        <taxon>Betaproteobacteria</taxon>
        <taxon>Neisseriales</taxon>
        <taxon>Chitinibacteraceae</taxon>
        <taxon>Chitinimonas</taxon>
    </lineage>
</organism>
<feature type="transmembrane region" description="Helical" evidence="6">
    <location>
        <begin position="21"/>
        <end position="41"/>
    </location>
</feature>
<keyword evidence="5 6" id="KW-0472">Membrane</keyword>
<evidence type="ECO:0000256" key="6">
    <source>
        <dbReference type="SAM" id="Phobius"/>
    </source>
</evidence>
<evidence type="ECO:0000313" key="8">
    <source>
        <dbReference type="EMBL" id="SFZ77172.1"/>
    </source>
</evidence>
<comment type="subcellular location">
    <subcellularLocation>
        <location evidence="1">Cell membrane</location>
        <topology evidence="1">Multi-pass membrane protein</topology>
    </subcellularLocation>
</comment>
<keyword evidence="3 6" id="KW-0812">Transmembrane</keyword>
<protein>
    <submittedName>
        <fullName evidence="8">RDD family protein</fullName>
    </submittedName>
</protein>
<dbReference type="EMBL" id="FPKR01000008">
    <property type="protein sequence ID" value="SFZ77172.1"/>
    <property type="molecule type" value="Genomic_DNA"/>
</dbReference>
<dbReference type="InterPro" id="IPR051791">
    <property type="entry name" value="Pra-immunoreactive"/>
</dbReference>
<evidence type="ECO:0000256" key="1">
    <source>
        <dbReference type="ARBA" id="ARBA00004651"/>
    </source>
</evidence>
<evidence type="ECO:0000256" key="5">
    <source>
        <dbReference type="ARBA" id="ARBA00023136"/>
    </source>
</evidence>
<feature type="transmembrane region" description="Helical" evidence="6">
    <location>
        <begin position="104"/>
        <end position="127"/>
    </location>
</feature>
<evidence type="ECO:0000259" key="7">
    <source>
        <dbReference type="Pfam" id="PF06271"/>
    </source>
</evidence>
<feature type="transmembrane region" description="Helical" evidence="6">
    <location>
        <begin position="133"/>
        <end position="151"/>
    </location>
</feature>
<evidence type="ECO:0000256" key="4">
    <source>
        <dbReference type="ARBA" id="ARBA00022989"/>
    </source>
</evidence>
<accession>A0A1K2HK10</accession>
<dbReference type="STRING" id="1121279.SAMN02745887_02262"/>
<keyword evidence="2" id="KW-1003">Cell membrane</keyword>
<evidence type="ECO:0000256" key="2">
    <source>
        <dbReference type="ARBA" id="ARBA00022475"/>
    </source>
</evidence>
<dbReference type="RefSeq" id="WP_072428771.1">
    <property type="nucleotide sequence ID" value="NZ_FPKR01000008.1"/>
</dbReference>
<dbReference type="PANTHER" id="PTHR36115">
    <property type="entry name" value="PROLINE-RICH ANTIGEN HOMOLOG-RELATED"/>
    <property type="match status" value="1"/>
</dbReference>
<keyword evidence="9" id="KW-1185">Reference proteome</keyword>
<dbReference type="OrthoDB" id="5298807at2"/>
<evidence type="ECO:0000313" key="9">
    <source>
        <dbReference type="Proteomes" id="UP000186513"/>
    </source>
</evidence>
<feature type="domain" description="RDD" evidence="7">
    <location>
        <begin position="8"/>
        <end position="164"/>
    </location>
</feature>
<sequence>MSADYPLAPRGRRLFSLCYEALLVLAVVLASGVLFQLLLGVGGVKATAIAESAVWRGLFGVYWLLILYGYFAWCWRRSGQTLPMKTWRLQLVMREGGVLSQRAMLIRFVVCFLAFAPLAPVMVWVRHTPDMQWVKWAAYAWLALPLLWSWLDKDRQFLHDRLAGTQILLLPIVRE</sequence>
<reference evidence="8 9" key="1">
    <citation type="submission" date="2016-11" db="EMBL/GenBank/DDBJ databases">
        <authorList>
            <person name="Jaros S."/>
            <person name="Januszkiewicz K."/>
            <person name="Wedrychowicz H."/>
        </authorList>
    </citation>
    <scope>NUCLEOTIDE SEQUENCE [LARGE SCALE GENOMIC DNA]</scope>
    <source>
        <strain evidence="8 9">DSM 18899</strain>
    </source>
</reference>
<evidence type="ECO:0000256" key="3">
    <source>
        <dbReference type="ARBA" id="ARBA00022692"/>
    </source>
</evidence>
<feature type="transmembrane region" description="Helical" evidence="6">
    <location>
        <begin position="53"/>
        <end position="75"/>
    </location>
</feature>
<name>A0A1K2HK10_9NEIS</name>
<dbReference type="PANTHER" id="PTHR36115:SF10">
    <property type="entry name" value="RDD DOMAIN-CONTAINING PROTEIN"/>
    <property type="match status" value="1"/>
</dbReference>
<gene>
    <name evidence="8" type="ORF">SAMN02745887_02262</name>
</gene>
<dbReference type="InterPro" id="IPR010432">
    <property type="entry name" value="RDD"/>
</dbReference>
<proteinExistence type="predicted"/>
<keyword evidence="4 6" id="KW-1133">Transmembrane helix</keyword>
<dbReference type="AlphaFoldDB" id="A0A1K2HK10"/>
<dbReference type="Pfam" id="PF06271">
    <property type="entry name" value="RDD"/>
    <property type="match status" value="1"/>
</dbReference>